<dbReference type="EnsemblPlants" id="Pp3c11_19540V3.8">
    <property type="protein sequence ID" value="Pp3c11_19540V3.8"/>
    <property type="gene ID" value="Pp3c11_19540"/>
</dbReference>
<dbReference type="EnsemblPlants" id="Pp3c11_19540V3.2">
    <property type="protein sequence ID" value="Pp3c11_19540V3.2"/>
    <property type="gene ID" value="Pp3c11_19540"/>
</dbReference>
<dbReference type="Gramene" id="Pp3c11_19540V3.3">
    <property type="protein sequence ID" value="Pp3c11_19540V3.3"/>
    <property type="gene ID" value="Pp3c11_19540"/>
</dbReference>
<dbReference type="PANTHER" id="PTHR10903:SF135">
    <property type="entry name" value="TRANSLOCASE OF CHLOROPLAST 120, CHLOROPLASTIC-RELATED"/>
    <property type="match status" value="1"/>
</dbReference>
<dbReference type="EnsemblPlants" id="Pp3c11_19540V3.1">
    <property type="protein sequence ID" value="Pp3c11_19540V3.1"/>
    <property type="gene ID" value="Pp3c11_19540"/>
</dbReference>
<keyword evidence="9" id="KW-1002">Plastid outer membrane</keyword>
<comment type="cofactor">
    <cofactor evidence="1">
        <name>Mg(2+)</name>
        <dbReference type="ChEBI" id="CHEBI:18420"/>
    </cofactor>
</comment>
<evidence type="ECO:0000256" key="18">
    <source>
        <dbReference type="ARBA" id="ARBA00062898"/>
    </source>
</evidence>
<evidence type="ECO:0000256" key="17">
    <source>
        <dbReference type="ARBA" id="ARBA00045184"/>
    </source>
</evidence>
<dbReference type="GeneID" id="112288771"/>
<feature type="compositionally biased region" description="Acidic residues" evidence="19">
    <location>
        <begin position="196"/>
        <end position="205"/>
    </location>
</feature>
<name>A0A2K1JVD5_PHYPA</name>
<dbReference type="Gramene" id="Pp3c11_19540V3.8">
    <property type="protein sequence ID" value="Pp3c11_19540V3.8"/>
    <property type="gene ID" value="Pp3c11_19540"/>
</dbReference>
<evidence type="ECO:0000256" key="2">
    <source>
        <dbReference type="ARBA" id="ARBA00022448"/>
    </source>
</evidence>
<dbReference type="GO" id="GO:0005525">
    <property type="term" value="F:GTP binding"/>
    <property type="evidence" value="ECO:0007669"/>
    <property type="project" value="UniProtKB-KW"/>
</dbReference>
<keyword evidence="8" id="KW-0378">Hydrolase</keyword>
<evidence type="ECO:0000256" key="7">
    <source>
        <dbReference type="ARBA" id="ARBA00022741"/>
    </source>
</evidence>
<comment type="subcellular location">
    <subcellularLocation>
        <location evidence="15">Plastid</location>
        <location evidence="15">Chloroplast outer membrane</location>
        <topology evidence="15">Single-pass membrane protein</topology>
    </subcellularLocation>
</comment>
<organism evidence="21">
    <name type="scientific">Physcomitrium patens</name>
    <name type="common">Spreading-leaved earth moss</name>
    <name type="synonym">Physcomitrella patens</name>
    <dbReference type="NCBI Taxonomy" id="3218"/>
    <lineage>
        <taxon>Eukaryota</taxon>
        <taxon>Viridiplantae</taxon>
        <taxon>Streptophyta</taxon>
        <taxon>Embryophyta</taxon>
        <taxon>Bryophyta</taxon>
        <taxon>Bryophytina</taxon>
        <taxon>Bryopsida</taxon>
        <taxon>Funariidae</taxon>
        <taxon>Funariales</taxon>
        <taxon>Funariaceae</taxon>
        <taxon>Physcomitrium</taxon>
    </lineage>
</organism>
<feature type="region of interest" description="Disordered" evidence="19">
    <location>
        <begin position="1"/>
        <end position="57"/>
    </location>
</feature>
<evidence type="ECO:0000313" key="23">
    <source>
        <dbReference type="Proteomes" id="UP000006727"/>
    </source>
</evidence>
<dbReference type="SMR" id="A0A2K1JVD5"/>
<keyword evidence="6" id="KW-0479">Metal-binding</keyword>
<dbReference type="Gramene" id="Pp3c11_19540V3.1">
    <property type="protein sequence ID" value="Pp3c11_19540V3.1"/>
    <property type="gene ID" value="Pp3c11_19540"/>
</dbReference>
<reference evidence="22" key="3">
    <citation type="submission" date="2020-12" db="UniProtKB">
        <authorList>
            <consortium name="EnsemblPlants"/>
        </authorList>
    </citation>
    <scope>IDENTIFICATION</scope>
</reference>
<dbReference type="Gramene" id="Pp3c11_19540V3.6">
    <property type="protein sequence ID" value="Pp3c11_19540V3.6"/>
    <property type="gene ID" value="Pp3c11_19540"/>
</dbReference>
<feature type="region of interest" description="Disordered" evidence="19">
    <location>
        <begin position="67"/>
        <end position="86"/>
    </location>
</feature>
<dbReference type="EnsemblPlants" id="Pp3c11_19540V3.7">
    <property type="protein sequence ID" value="Pp3c11_19540V3.7"/>
    <property type="gene ID" value="Pp3c11_19540"/>
</dbReference>
<comment type="similarity">
    <text evidence="16">Belongs to the TRAFAC class TrmE-Era-EngA-EngB-Septin-like GTPase superfamily. AIG1/Toc34/Toc159-like paraseptin GTPase family. TOC159 subfamily.</text>
</comment>
<feature type="compositionally biased region" description="Polar residues" evidence="19">
    <location>
        <begin position="471"/>
        <end position="494"/>
    </location>
</feature>
<keyword evidence="3" id="KW-0150">Chloroplast</keyword>
<evidence type="ECO:0000313" key="21">
    <source>
        <dbReference type="EMBL" id="PNR45487.1"/>
    </source>
</evidence>
<dbReference type="Gramene" id="Pp3c11_19540V3.7">
    <property type="protein sequence ID" value="Pp3c11_19540V3.7"/>
    <property type="gene ID" value="Pp3c11_19540"/>
</dbReference>
<dbReference type="PaxDb" id="3218-PP1S123_63V6.1"/>
<dbReference type="SUPFAM" id="SSF52540">
    <property type="entry name" value="P-loop containing nucleoside triphosphate hydrolases"/>
    <property type="match status" value="1"/>
</dbReference>
<reference evidence="21 23" key="2">
    <citation type="journal article" date="2018" name="Plant J.">
        <title>The Physcomitrella patens chromosome-scale assembly reveals moss genome structure and evolution.</title>
        <authorList>
            <person name="Lang D."/>
            <person name="Ullrich K.K."/>
            <person name="Murat F."/>
            <person name="Fuchs J."/>
            <person name="Jenkins J."/>
            <person name="Haas F.B."/>
            <person name="Piednoel M."/>
            <person name="Gundlach H."/>
            <person name="Van Bel M."/>
            <person name="Meyberg R."/>
            <person name="Vives C."/>
            <person name="Morata J."/>
            <person name="Symeonidi A."/>
            <person name="Hiss M."/>
            <person name="Muchero W."/>
            <person name="Kamisugi Y."/>
            <person name="Saleh O."/>
            <person name="Blanc G."/>
            <person name="Decker E.L."/>
            <person name="van Gessel N."/>
            <person name="Grimwood J."/>
            <person name="Hayes R.D."/>
            <person name="Graham S.W."/>
            <person name="Gunter L.E."/>
            <person name="McDaniel S.F."/>
            <person name="Hoernstein S.N.W."/>
            <person name="Larsson A."/>
            <person name="Li F.W."/>
            <person name="Perroud P.F."/>
            <person name="Phillips J."/>
            <person name="Ranjan P."/>
            <person name="Rokshar D.S."/>
            <person name="Rothfels C.J."/>
            <person name="Schneider L."/>
            <person name="Shu S."/>
            <person name="Stevenson D.W."/>
            <person name="Thummler F."/>
            <person name="Tillich M."/>
            <person name="Villarreal Aguilar J.C."/>
            <person name="Widiez T."/>
            <person name="Wong G.K."/>
            <person name="Wymore A."/>
            <person name="Zhang Y."/>
            <person name="Zimmer A.D."/>
            <person name="Quatrano R.S."/>
            <person name="Mayer K.F.X."/>
            <person name="Goodstein D."/>
            <person name="Casacuberta J.M."/>
            <person name="Vandepoele K."/>
            <person name="Reski R."/>
            <person name="Cuming A.C."/>
            <person name="Tuskan G.A."/>
            <person name="Maumus F."/>
            <person name="Salse J."/>
            <person name="Schmutz J."/>
            <person name="Rensing S.A."/>
        </authorList>
    </citation>
    <scope>NUCLEOTIDE SEQUENCE [LARGE SCALE GENOMIC DNA]</scope>
    <source>
        <strain evidence="22 23">cv. Gransden 2004</strain>
    </source>
</reference>
<dbReference type="GO" id="GO:0045036">
    <property type="term" value="P:protein targeting to chloroplast"/>
    <property type="evidence" value="ECO:0000318"/>
    <property type="project" value="GO_Central"/>
</dbReference>
<evidence type="ECO:0000256" key="19">
    <source>
        <dbReference type="SAM" id="MobiDB-lite"/>
    </source>
</evidence>
<evidence type="ECO:0000256" key="16">
    <source>
        <dbReference type="ARBA" id="ARBA00023775"/>
    </source>
</evidence>
<dbReference type="Gramene" id="Pp3c11_19540V3.2">
    <property type="protein sequence ID" value="Pp3c11_19540V3.2"/>
    <property type="gene ID" value="Pp3c11_19540"/>
</dbReference>
<evidence type="ECO:0000256" key="9">
    <source>
        <dbReference type="ARBA" id="ARBA00022805"/>
    </source>
</evidence>
<keyword evidence="4" id="KW-0934">Plastid</keyword>
<keyword evidence="11" id="KW-0653">Protein transport</keyword>
<feature type="region of interest" description="Disordered" evidence="19">
    <location>
        <begin position="834"/>
        <end position="865"/>
    </location>
</feature>
<dbReference type="EnsemblPlants" id="Pp3c11_19540V3.4">
    <property type="protein sequence ID" value="Pp3c11_19540V3.4"/>
    <property type="gene ID" value="Pp3c11_19540"/>
</dbReference>
<keyword evidence="5" id="KW-0812">Transmembrane</keyword>
<feature type="compositionally biased region" description="Low complexity" evidence="19">
    <location>
        <begin position="152"/>
        <end position="168"/>
    </location>
</feature>
<feature type="compositionally biased region" description="Acidic residues" evidence="19">
    <location>
        <begin position="400"/>
        <end position="422"/>
    </location>
</feature>
<evidence type="ECO:0000256" key="14">
    <source>
        <dbReference type="ARBA" id="ARBA00023136"/>
    </source>
</evidence>
<protein>
    <recommendedName>
        <fullName evidence="20">AIG1-type G domain-containing protein</fullName>
    </recommendedName>
</protein>
<keyword evidence="2" id="KW-0813">Transport</keyword>
<dbReference type="GO" id="GO:0045037">
    <property type="term" value="P:protein import into chloroplast stroma"/>
    <property type="evidence" value="ECO:0000318"/>
    <property type="project" value="GO_Central"/>
</dbReference>
<dbReference type="PROSITE" id="PS51720">
    <property type="entry name" value="G_AIG1"/>
    <property type="match status" value="1"/>
</dbReference>
<dbReference type="Gramene" id="Pp3c11_19540V3.4">
    <property type="protein sequence ID" value="Pp3c11_19540V3.4"/>
    <property type="gene ID" value="Pp3c11_19540"/>
</dbReference>
<keyword evidence="7" id="KW-0547">Nucleotide-binding</keyword>
<dbReference type="InterPro" id="IPR045058">
    <property type="entry name" value="GIMA/IAN/Toc"/>
</dbReference>
<evidence type="ECO:0000313" key="22">
    <source>
        <dbReference type="EnsemblPlants" id="Pp3c11_19540V3.1"/>
    </source>
</evidence>
<dbReference type="Gene3D" id="3.40.50.300">
    <property type="entry name" value="P-loop containing nucleotide triphosphate hydrolases"/>
    <property type="match status" value="1"/>
</dbReference>
<dbReference type="GO" id="GO:0009707">
    <property type="term" value="C:chloroplast outer membrane"/>
    <property type="evidence" value="ECO:0000318"/>
    <property type="project" value="GO_Central"/>
</dbReference>
<evidence type="ECO:0000256" key="4">
    <source>
        <dbReference type="ARBA" id="ARBA00022640"/>
    </source>
</evidence>
<gene>
    <name evidence="22" type="primary">LOC112288771</name>
    <name evidence="21" type="ORF">PHYPA_015258</name>
</gene>
<dbReference type="EnsemblPlants" id="Pp3c11_19540V3.6">
    <property type="protein sequence ID" value="Pp3c11_19540V3.6"/>
    <property type="gene ID" value="Pp3c11_19540"/>
</dbReference>
<dbReference type="OrthoDB" id="8954335at2759"/>
<dbReference type="CDD" id="cd01853">
    <property type="entry name" value="Toc34_like"/>
    <property type="match status" value="1"/>
</dbReference>
<feature type="region of interest" description="Disordered" evidence="19">
    <location>
        <begin position="232"/>
        <end position="258"/>
    </location>
</feature>
<dbReference type="InterPro" id="IPR027417">
    <property type="entry name" value="P-loop_NTPase"/>
</dbReference>
<evidence type="ECO:0000256" key="15">
    <source>
        <dbReference type="ARBA" id="ARBA00023766"/>
    </source>
</evidence>
<feature type="domain" description="AIG1-type G" evidence="20">
    <location>
        <begin position="579"/>
        <end position="808"/>
    </location>
</feature>
<keyword evidence="14" id="KW-0472">Membrane</keyword>
<evidence type="ECO:0000259" key="20">
    <source>
        <dbReference type="PROSITE" id="PS51720"/>
    </source>
</evidence>
<dbReference type="EnsemblPlants" id="Pp3c11_19540V3.5">
    <property type="protein sequence ID" value="Pp3c11_19540V3.5"/>
    <property type="gene ID" value="Pp3c11_19540"/>
</dbReference>
<evidence type="ECO:0000256" key="12">
    <source>
        <dbReference type="ARBA" id="ARBA00022989"/>
    </source>
</evidence>
<feature type="region of interest" description="Disordered" evidence="19">
    <location>
        <begin position="898"/>
        <end position="934"/>
    </location>
</feature>
<feature type="compositionally biased region" description="Acidic residues" evidence="19">
    <location>
        <begin position="131"/>
        <end position="142"/>
    </location>
</feature>
<dbReference type="GO" id="GO:0046872">
    <property type="term" value="F:metal ion binding"/>
    <property type="evidence" value="ECO:0007669"/>
    <property type="project" value="UniProtKB-KW"/>
</dbReference>
<evidence type="ECO:0000256" key="11">
    <source>
        <dbReference type="ARBA" id="ARBA00022927"/>
    </source>
</evidence>
<feature type="compositionally biased region" description="Basic and acidic residues" evidence="19">
    <location>
        <begin position="898"/>
        <end position="907"/>
    </location>
</feature>
<dbReference type="EnsemblPlants" id="Pp3c11_19540V3.3">
    <property type="protein sequence ID" value="Pp3c11_19540V3.3"/>
    <property type="gene ID" value="Pp3c11_19540"/>
</dbReference>
<feature type="region of interest" description="Disordered" evidence="19">
    <location>
        <begin position="380"/>
        <end position="499"/>
    </location>
</feature>
<dbReference type="PANTHER" id="PTHR10903">
    <property type="entry name" value="GTPASE, IMAP FAMILY MEMBER-RELATED"/>
    <property type="match status" value="1"/>
</dbReference>
<keyword evidence="13" id="KW-0342">GTP-binding</keyword>
<dbReference type="STRING" id="3218.A0A2K1JVD5"/>
<keyword evidence="10" id="KW-0460">Magnesium</keyword>
<dbReference type="AlphaFoldDB" id="A0A2K1JVD5"/>
<evidence type="ECO:0000256" key="13">
    <source>
        <dbReference type="ARBA" id="ARBA00023134"/>
    </source>
</evidence>
<evidence type="ECO:0000256" key="8">
    <source>
        <dbReference type="ARBA" id="ARBA00022801"/>
    </source>
</evidence>
<feature type="compositionally biased region" description="Acidic residues" evidence="19">
    <location>
        <begin position="336"/>
        <end position="345"/>
    </location>
</feature>
<dbReference type="GO" id="GO:0003924">
    <property type="term" value="F:GTPase activity"/>
    <property type="evidence" value="ECO:0000318"/>
    <property type="project" value="GO_Central"/>
</dbReference>
<dbReference type="Pfam" id="PF04548">
    <property type="entry name" value="AIG1"/>
    <property type="match status" value="1"/>
</dbReference>
<feature type="compositionally biased region" description="Basic and acidic residues" evidence="19">
    <location>
        <begin position="917"/>
        <end position="927"/>
    </location>
</feature>
<evidence type="ECO:0000256" key="3">
    <source>
        <dbReference type="ARBA" id="ARBA00022528"/>
    </source>
</evidence>
<dbReference type="InterPro" id="IPR024283">
    <property type="entry name" value="TOC159_MAD"/>
</dbReference>
<dbReference type="InterPro" id="IPR006703">
    <property type="entry name" value="G_AIG1"/>
</dbReference>
<feature type="region of interest" description="Disordered" evidence="19">
    <location>
        <begin position="299"/>
        <end position="357"/>
    </location>
</feature>
<reference evidence="21 23" key="1">
    <citation type="journal article" date="2008" name="Science">
        <title>The Physcomitrella genome reveals evolutionary insights into the conquest of land by plants.</title>
        <authorList>
            <person name="Rensing S."/>
            <person name="Lang D."/>
            <person name="Zimmer A."/>
            <person name="Terry A."/>
            <person name="Salamov A."/>
            <person name="Shapiro H."/>
            <person name="Nishiyama T."/>
            <person name="Perroud P.-F."/>
            <person name="Lindquist E."/>
            <person name="Kamisugi Y."/>
            <person name="Tanahashi T."/>
            <person name="Sakakibara K."/>
            <person name="Fujita T."/>
            <person name="Oishi K."/>
            <person name="Shin-I T."/>
            <person name="Kuroki Y."/>
            <person name="Toyoda A."/>
            <person name="Suzuki Y."/>
            <person name="Hashimoto A."/>
            <person name="Yamaguchi K."/>
            <person name="Sugano A."/>
            <person name="Kohara Y."/>
            <person name="Fujiyama A."/>
            <person name="Anterola A."/>
            <person name="Aoki S."/>
            <person name="Ashton N."/>
            <person name="Barbazuk W.B."/>
            <person name="Barker E."/>
            <person name="Bennetzen J."/>
            <person name="Bezanilla M."/>
            <person name="Blankenship R."/>
            <person name="Cho S.H."/>
            <person name="Dutcher S."/>
            <person name="Estelle M."/>
            <person name="Fawcett J.A."/>
            <person name="Gundlach H."/>
            <person name="Hanada K."/>
            <person name="Heyl A."/>
            <person name="Hicks K.A."/>
            <person name="Hugh J."/>
            <person name="Lohr M."/>
            <person name="Mayer K."/>
            <person name="Melkozernov A."/>
            <person name="Murata T."/>
            <person name="Nelson D."/>
            <person name="Pils B."/>
            <person name="Prigge M."/>
            <person name="Reiss B."/>
            <person name="Renner T."/>
            <person name="Rombauts S."/>
            <person name="Rushton P."/>
            <person name="Sanderfoot A."/>
            <person name="Schween G."/>
            <person name="Shiu S.-H."/>
            <person name="Stueber K."/>
            <person name="Theodoulou F.L."/>
            <person name="Tu H."/>
            <person name="Van de Peer Y."/>
            <person name="Verrier P.J."/>
            <person name="Waters E."/>
            <person name="Wood A."/>
            <person name="Yang L."/>
            <person name="Cove D."/>
            <person name="Cuming A."/>
            <person name="Hasebe M."/>
            <person name="Lucas S."/>
            <person name="Mishler D.B."/>
            <person name="Reski R."/>
            <person name="Grigoriev I."/>
            <person name="Quatrano R.S."/>
            <person name="Boore J.L."/>
        </authorList>
    </citation>
    <scope>NUCLEOTIDE SEQUENCE [LARGE SCALE GENOMIC DNA]</scope>
    <source>
        <strain evidence="22 23">cv. Gransden 2004</strain>
    </source>
</reference>
<dbReference type="RefSeq" id="XP_024389086.1">
    <property type="nucleotide sequence ID" value="XM_024533318.2"/>
</dbReference>
<keyword evidence="12" id="KW-1133">Transmembrane helix</keyword>
<dbReference type="NCBIfam" id="TIGR00993">
    <property type="entry name" value="3a0901s04IAP86"/>
    <property type="match status" value="1"/>
</dbReference>
<evidence type="ECO:0000256" key="6">
    <source>
        <dbReference type="ARBA" id="ARBA00022723"/>
    </source>
</evidence>
<dbReference type="Gramene" id="Pp3c11_19540V3.5">
    <property type="protein sequence ID" value="Pp3c11_19540V3.5"/>
    <property type="gene ID" value="Pp3c11_19540"/>
</dbReference>
<proteinExistence type="inferred from homology"/>
<sequence length="1214" mass="132687">MDALRKLSSLGRNQDKILDTASSSSYTEASVAEIPKASVETGGKDEASPSGLAPIKVRVSNDVGAEIEEKRGGDEESVGSGESFDSALERLAASSVTSFEPPSPVGSVGEQSQFAGGVSEDLEERGQEEYLYYDDYGDDGEVEKDGSEKDSTSSSSSSSSSECSSSASNTEDEMDISEYGASSERAMPLANPSGVTDEEEEDGKEEETGIEEKFEEVYDGGVDSPLEEIDVASAGNVTAREFRDEPEAWVSSRDSTEDSGKFIVTVSVTELKYNVERAVTAEENMPNGLKLGSEARGIASSSRGAELGNAFKDSREDHEVQEELTERSVKVAVENYDQEGEDADSTEIKKEFPRELTQSRTVIESPAYRFTSEPVDPALLELKSEKAQPNTQSFARIAEGESDADADADADDEDVESGDEHEDGYTEINIRQAAGKSESENESGNNPSLGPAGPSLISVLVRKTARRPASTAATDTQSSNAASSTQVAGTTDVNPSIEVNEVNETREKLQNIRVKFLRLVHRLGQSPQNVVVAQVLYRLGLAESLRGGSTRNHTRAFDFDRANAIAEEQEADNQEEELDFACTILVLGKTGVGKSATINSIFDEHKSVTNAYNPSTTNVYEVVGTMLGVKVRFVDTPGLLFSVADQRHNERIMGRVKKYIKKASPDIVLYFDRMDMQTREFGDVPLLRTITNVFGTAVWFNTIVVLTHASTAPPDGPNGTPMGYELFVAQRSHSVQQSIRQVAGDMRLQNPVSLVENHPACRANRNGQRVLPNGQIWKPHLMLLCFASKILAEANTLLKLQDTAAPGRPFGQRSRVPPLPFLLSSLLQSRAQLKLPDEQLDESDESDDDEEDEEEGDEYDDLPPFRSLSKEELEELSKDQRQEYAEELAVRERLFQKKQHREQLQRRKEMKKRATAMRKEGLSHPADEADDEAGQPAAVPVPMPDMALPPSFDSDNPTHRYRYLETANQWLVRPVLETHGWDHDAGYDGFNVEKMFVVKNKIPASISGQVTKDKKESQVNFEAAASLKHGEGKVTLTGFDVQTIGKDLAYTLRAETRFNNFKRNKTTAGVTATYLNDTIAAGVKLEDRILIGKRVKMVVNGGVLTGKGDKAFGGSLEATLRGKEYPLSRTLSTLGLSVMDWHGDLAIGGNLQSQFMVGKTMMVGRANLNNRGSGQVSIRASSSEQLQMVLIGIVPILRSLINCRFGFGGGQSSQ</sequence>
<dbReference type="InterPro" id="IPR005690">
    <property type="entry name" value="Toc86_159"/>
</dbReference>
<evidence type="ECO:0000256" key="1">
    <source>
        <dbReference type="ARBA" id="ARBA00001946"/>
    </source>
</evidence>
<dbReference type="EMBL" id="ABEU02000011">
    <property type="protein sequence ID" value="PNR45487.1"/>
    <property type="molecule type" value="Genomic_DNA"/>
</dbReference>
<comment type="subunit">
    <text evidence="18">Part of the TOC core complex.</text>
</comment>
<feature type="region of interest" description="Disordered" evidence="19">
    <location>
        <begin position="92"/>
        <end position="213"/>
    </location>
</feature>
<keyword evidence="23" id="KW-1185">Reference proteome</keyword>
<dbReference type="FunFam" id="3.40.50.300:FF:000413">
    <property type="entry name" value="Translocase of chloroplast 120, chloroplastic"/>
    <property type="match status" value="1"/>
</dbReference>
<accession>A0A2K1JVD5</accession>
<evidence type="ECO:0000256" key="10">
    <source>
        <dbReference type="ARBA" id="ARBA00022842"/>
    </source>
</evidence>
<evidence type="ECO:0000256" key="5">
    <source>
        <dbReference type="ARBA" id="ARBA00022692"/>
    </source>
</evidence>
<feature type="compositionally biased region" description="Acidic residues" evidence="19">
    <location>
        <begin position="838"/>
        <end position="861"/>
    </location>
</feature>
<dbReference type="Pfam" id="PF11886">
    <property type="entry name" value="TOC159_MAD"/>
    <property type="match status" value="1"/>
</dbReference>
<comment type="function">
    <text evidence="17">GTPase involved in protein precursor import into chloroplasts. Seems to recognize chloroplast-destined precursor proteins and regulate their presentation to the translocation channel through GTP hydrolysis. Probably specialized in the import of nuclear encoded non-photosynthetic preproteins from the cytoplasm to the chloroplast.</text>
</comment>
<dbReference type="Proteomes" id="UP000006727">
    <property type="component" value="Chromosome 11"/>
</dbReference>